<comment type="subcellular location">
    <subcellularLocation>
        <location evidence="13">Cell membrane</location>
        <topology evidence="13">Single-pass membrane protein</topology>
    </subcellularLocation>
    <subcellularLocation>
        <location evidence="12">Endomembrane system</location>
        <topology evidence="12">Single-pass membrane protein</topology>
    </subcellularLocation>
</comment>
<evidence type="ECO:0000256" key="2">
    <source>
        <dbReference type="ARBA" id="ARBA00022448"/>
    </source>
</evidence>
<evidence type="ECO:0000256" key="5">
    <source>
        <dbReference type="ARBA" id="ARBA00022781"/>
    </source>
</evidence>
<proteinExistence type="inferred from homology"/>
<comment type="function">
    <text evidence="11">Component of the F(0) channel, it forms part of the peripheral stalk, linking F(1) to F(0). The b'-subunit is a diverged and duplicated form of b found in plants and photosynthetic bacteria.</text>
</comment>
<dbReference type="PANTHER" id="PTHR33445">
    <property type="entry name" value="ATP SYNTHASE SUBUNIT B', CHLOROPLASTIC"/>
    <property type="match status" value="1"/>
</dbReference>
<dbReference type="EMBL" id="RXMA01000044">
    <property type="protein sequence ID" value="RTR13480.1"/>
    <property type="molecule type" value="Genomic_DNA"/>
</dbReference>
<evidence type="ECO:0000256" key="11">
    <source>
        <dbReference type="ARBA" id="ARBA00025614"/>
    </source>
</evidence>
<evidence type="ECO:0000256" key="10">
    <source>
        <dbReference type="ARBA" id="ARBA00025198"/>
    </source>
</evidence>
<reference evidence="16 17" key="1">
    <citation type="submission" date="2018-12" db="EMBL/GenBank/DDBJ databases">
        <authorList>
            <person name="Yang Y."/>
        </authorList>
    </citation>
    <scope>NUCLEOTIDE SEQUENCE [LARGE SCALE GENOMIC DNA]</scope>
    <source>
        <strain evidence="16 17">L-25-5w-1</strain>
    </source>
</reference>
<evidence type="ECO:0000256" key="4">
    <source>
        <dbReference type="ARBA" id="ARBA00022692"/>
    </source>
</evidence>
<dbReference type="Pfam" id="PF00430">
    <property type="entry name" value="ATP-synt_B"/>
    <property type="match status" value="1"/>
</dbReference>
<evidence type="ECO:0000313" key="17">
    <source>
        <dbReference type="Proteomes" id="UP000277007"/>
    </source>
</evidence>
<evidence type="ECO:0000256" key="12">
    <source>
        <dbReference type="ARBA" id="ARBA00037847"/>
    </source>
</evidence>
<keyword evidence="2 13" id="KW-0813">Transport</keyword>
<dbReference type="Proteomes" id="UP000277007">
    <property type="component" value="Unassembled WGS sequence"/>
</dbReference>
<comment type="caution">
    <text evidence="16">The sequence shown here is derived from an EMBL/GenBank/DDBJ whole genome shotgun (WGS) entry which is preliminary data.</text>
</comment>
<protein>
    <recommendedName>
        <fullName evidence="13">ATP synthase subunit b</fullName>
    </recommendedName>
    <alternativeName>
        <fullName evidence="13">ATP synthase F(0) sector subunit b</fullName>
    </alternativeName>
    <alternativeName>
        <fullName evidence="13">ATPase subunit I</fullName>
    </alternativeName>
    <alternativeName>
        <fullName evidence="13">F-type ATPase subunit b</fullName>
        <shortName evidence="13">F-ATPase subunit b</shortName>
    </alternativeName>
</protein>
<dbReference type="GO" id="GO:0005886">
    <property type="term" value="C:plasma membrane"/>
    <property type="evidence" value="ECO:0007669"/>
    <property type="project" value="UniProtKB-SubCell"/>
</dbReference>
<evidence type="ECO:0000256" key="3">
    <source>
        <dbReference type="ARBA" id="ARBA00022547"/>
    </source>
</evidence>
<evidence type="ECO:0000313" key="16">
    <source>
        <dbReference type="EMBL" id="RTR13480.1"/>
    </source>
</evidence>
<dbReference type="OrthoDB" id="8479836at2"/>
<feature type="coiled-coil region" evidence="15">
    <location>
        <begin position="36"/>
        <end position="88"/>
    </location>
</feature>
<dbReference type="GO" id="GO:0045259">
    <property type="term" value="C:proton-transporting ATP synthase complex"/>
    <property type="evidence" value="ECO:0007669"/>
    <property type="project" value="UniProtKB-KW"/>
</dbReference>
<dbReference type="GO" id="GO:0046961">
    <property type="term" value="F:proton-transporting ATPase activity, rotational mechanism"/>
    <property type="evidence" value="ECO:0007669"/>
    <property type="project" value="TreeGrafter"/>
</dbReference>
<evidence type="ECO:0000256" key="13">
    <source>
        <dbReference type="HAMAP-Rule" id="MF_01398"/>
    </source>
</evidence>
<gene>
    <name evidence="13" type="primary">atpF</name>
    <name evidence="16" type="ORF">EJ903_24555</name>
</gene>
<dbReference type="PANTHER" id="PTHR33445:SF1">
    <property type="entry name" value="ATP SYNTHASE SUBUNIT B"/>
    <property type="match status" value="1"/>
</dbReference>
<keyword evidence="8 13" id="KW-0472">Membrane</keyword>
<dbReference type="AlphaFoldDB" id="A0A3S0K7A0"/>
<keyword evidence="7 13" id="KW-0406">Ion transport</keyword>
<dbReference type="GO" id="GO:0046933">
    <property type="term" value="F:proton-transporting ATP synthase activity, rotational mechanism"/>
    <property type="evidence" value="ECO:0007669"/>
    <property type="project" value="UniProtKB-UniRule"/>
</dbReference>
<evidence type="ECO:0000256" key="7">
    <source>
        <dbReference type="ARBA" id="ARBA00023065"/>
    </source>
</evidence>
<accession>A0A3S0K7A0</accession>
<keyword evidence="15" id="KW-0175">Coiled coil</keyword>
<evidence type="ECO:0000256" key="15">
    <source>
        <dbReference type="SAM" id="Coils"/>
    </source>
</evidence>
<keyword evidence="9 13" id="KW-0066">ATP synthesis</keyword>
<dbReference type="RefSeq" id="WP_126620458.1">
    <property type="nucleotide sequence ID" value="NZ_JBHUCY010000036.1"/>
</dbReference>
<dbReference type="InterPro" id="IPR002146">
    <property type="entry name" value="ATP_synth_b/b'su_bac/chlpt"/>
</dbReference>
<keyword evidence="5 13" id="KW-0375">Hydrogen ion transport</keyword>
<dbReference type="CDD" id="cd06503">
    <property type="entry name" value="ATP-synt_Fo_b"/>
    <property type="match status" value="1"/>
</dbReference>
<name>A0A3S0K7A0_9PROT</name>
<comment type="subunit">
    <text evidence="13">F-type ATPases have 2 components, F(1) - the catalytic core - and F(0) - the membrane proton channel. F(1) has five subunits: alpha(3), beta(3), gamma(1), delta(1), epsilon(1). F(0) has three main subunits: a(1), b(2) and c(10-14). The alpha and beta chains form an alternating ring which encloses part of the gamma chain. F(1) is attached to F(0) by a central stalk formed by the gamma and epsilon chains, while a peripheral stalk is formed by the delta and b chains.</text>
</comment>
<evidence type="ECO:0000256" key="8">
    <source>
        <dbReference type="ARBA" id="ARBA00023136"/>
    </source>
</evidence>
<dbReference type="GO" id="GO:0012505">
    <property type="term" value="C:endomembrane system"/>
    <property type="evidence" value="ECO:0007669"/>
    <property type="project" value="UniProtKB-SubCell"/>
</dbReference>
<dbReference type="HAMAP" id="MF_01398">
    <property type="entry name" value="ATP_synth_b_bprime"/>
    <property type="match status" value="1"/>
</dbReference>
<dbReference type="InterPro" id="IPR050059">
    <property type="entry name" value="ATP_synthase_B_chain"/>
</dbReference>
<sequence length="160" mass="17433">MFNKPEFWVAVSFVIFVALVWKKASAAITAVLDSRAAKIRAELDEAERLHKDALALLSGYQRRQADALKEAEAILAHAREEAARLRAQAGADLDASLKRRETQAMTRIAQAEAAAVAEVRNLTVDVAIGASRRILTSGVQAAQADQLIEQSIAELPKHLH</sequence>
<keyword evidence="3 13" id="KW-0138">CF(0)</keyword>
<evidence type="ECO:0000256" key="14">
    <source>
        <dbReference type="RuleBase" id="RU003848"/>
    </source>
</evidence>
<comment type="function">
    <text evidence="10 13">F(1)F(0) ATP synthase produces ATP from ADP in the presence of a proton or sodium gradient. F-type ATPases consist of two structural domains, F(1) containing the extramembraneous catalytic core and F(0) containing the membrane proton channel, linked together by a central stalk and a peripheral stalk. During catalysis, ATP synthesis in the catalytic domain of F(1) is coupled via a rotary mechanism of the central stalk subunits to proton translocation.</text>
</comment>
<evidence type="ECO:0000256" key="9">
    <source>
        <dbReference type="ARBA" id="ARBA00023310"/>
    </source>
</evidence>
<keyword evidence="17" id="KW-1185">Reference proteome</keyword>
<evidence type="ECO:0000256" key="6">
    <source>
        <dbReference type="ARBA" id="ARBA00022989"/>
    </source>
</evidence>
<comment type="similarity">
    <text evidence="1 13 14">Belongs to the ATPase B chain family.</text>
</comment>
<evidence type="ECO:0000256" key="1">
    <source>
        <dbReference type="ARBA" id="ARBA00005513"/>
    </source>
</evidence>
<keyword evidence="13" id="KW-1003">Cell membrane</keyword>
<keyword evidence="4 13" id="KW-0812">Transmembrane</keyword>
<organism evidence="16 17">
    <name type="scientific">Azospirillum griseum</name>
    <dbReference type="NCBI Taxonomy" id="2496639"/>
    <lineage>
        <taxon>Bacteria</taxon>
        <taxon>Pseudomonadati</taxon>
        <taxon>Pseudomonadota</taxon>
        <taxon>Alphaproteobacteria</taxon>
        <taxon>Rhodospirillales</taxon>
        <taxon>Azospirillaceae</taxon>
        <taxon>Azospirillum</taxon>
    </lineage>
</organism>
<keyword evidence="6 13" id="KW-1133">Transmembrane helix</keyword>